<comment type="similarity">
    <text evidence="2">Belongs to the bystin family.</text>
</comment>
<dbReference type="PANTHER" id="PTHR12821:SF0">
    <property type="entry name" value="BYSTIN"/>
    <property type="match status" value="1"/>
</dbReference>
<keyword evidence="4" id="KW-0539">Nucleus</keyword>
<protein>
    <recommendedName>
        <fullName evidence="5">Bystin</fullName>
    </recommendedName>
</protein>
<keyword evidence="3" id="KW-0690">Ribosome biogenesis</keyword>
<evidence type="ECO:0000256" key="2">
    <source>
        <dbReference type="ARBA" id="ARBA00007114"/>
    </source>
</evidence>
<gene>
    <name evidence="7" type="ORF">TKK_000940</name>
</gene>
<dbReference type="InterPro" id="IPR007955">
    <property type="entry name" value="Bystin"/>
</dbReference>
<dbReference type="EMBL" id="JBJJXI010000018">
    <property type="protein sequence ID" value="KAL3406811.1"/>
    <property type="molecule type" value="Genomic_DNA"/>
</dbReference>
<dbReference type="GO" id="GO:0005730">
    <property type="term" value="C:nucleolus"/>
    <property type="evidence" value="ECO:0007669"/>
    <property type="project" value="UniProtKB-SubCell"/>
</dbReference>
<dbReference type="GO" id="GO:0042254">
    <property type="term" value="P:ribosome biogenesis"/>
    <property type="evidence" value="ECO:0007669"/>
    <property type="project" value="UniProtKB-KW"/>
</dbReference>
<dbReference type="PANTHER" id="PTHR12821">
    <property type="entry name" value="BYSTIN"/>
    <property type="match status" value="1"/>
</dbReference>
<sequence length="436" mass="49841">MGKAKRVKVSSSMRTGPPKDLVKTTLADAIESALLAKPKNRNKTRVRQDKDEQYLEAKISQKILNLSNKQRQEEEVEEEGDSKAEGALQASAPVPTRSLGPVLSDEEENNDSDDGLSAIDDYEEIELDEQDEKDIFRFMTNPMVNGGNLFQEIKGKINGKRQEIETQFDGAQSVAMQEMDPKVKKLYEDVGKVLAKYRSGKIPKPFKAVPSFRNWEQIMYVTEPDNWSAAAVYQATRLFASNMKENMAQRFYNLVLLPRLRDDMQEYKRLNFHLYQALRKALYKPGAFMKGILLPLLESGNCTLREALIVGSVVAKNSIPILHSATALLKIAEMEYNGANSIFLRILFDKKYALPYRVIDGCVFHFVQFERDPREMPVLWHQALLTFVQRYKNNISDEQKEALLQLIKKKNHHVLSAEIRRELQSAKGESEMAMEE</sequence>
<feature type="region of interest" description="Disordered" evidence="6">
    <location>
        <begin position="1"/>
        <end position="21"/>
    </location>
</feature>
<dbReference type="Proteomes" id="UP001627154">
    <property type="component" value="Unassembled WGS sequence"/>
</dbReference>
<dbReference type="AlphaFoldDB" id="A0ABD2XPZ8"/>
<accession>A0ABD2XPZ8</accession>
<comment type="subcellular location">
    <subcellularLocation>
        <location evidence="1">Nucleus</location>
        <location evidence="1">Nucleolus</location>
    </subcellularLocation>
</comment>
<organism evidence="7 8">
    <name type="scientific">Trichogramma kaykai</name>
    <dbReference type="NCBI Taxonomy" id="54128"/>
    <lineage>
        <taxon>Eukaryota</taxon>
        <taxon>Metazoa</taxon>
        <taxon>Ecdysozoa</taxon>
        <taxon>Arthropoda</taxon>
        <taxon>Hexapoda</taxon>
        <taxon>Insecta</taxon>
        <taxon>Pterygota</taxon>
        <taxon>Neoptera</taxon>
        <taxon>Endopterygota</taxon>
        <taxon>Hymenoptera</taxon>
        <taxon>Apocrita</taxon>
        <taxon>Proctotrupomorpha</taxon>
        <taxon>Chalcidoidea</taxon>
        <taxon>Trichogrammatidae</taxon>
        <taxon>Trichogramma</taxon>
    </lineage>
</organism>
<dbReference type="Gene3D" id="1.25.40.480">
    <property type="match status" value="1"/>
</dbReference>
<evidence type="ECO:0000256" key="4">
    <source>
        <dbReference type="ARBA" id="ARBA00023242"/>
    </source>
</evidence>
<evidence type="ECO:0000256" key="5">
    <source>
        <dbReference type="ARBA" id="ARBA00074032"/>
    </source>
</evidence>
<proteinExistence type="inferred from homology"/>
<keyword evidence="8" id="KW-1185">Reference proteome</keyword>
<evidence type="ECO:0000313" key="7">
    <source>
        <dbReference type="EMBL" id="KAL3406811.1"/>
    </source>
</evidence>
<dbReference type="Pfam" id="PF05291">
    <property type="entry name" value="Bystin"/>
    <property type="match status" value="1"/>
</dbReference>
<feature type="region of interest" description="Disordered" evidence="6">
    <location>
        <begin position="59"/>
        <end position="117"/>
    </location>
</feature>
<evidence type="ECO:0000256" key="6">
    <source>
        <dbReference type="SAM" id="MobiDB-lite"/>
    </source>
</evidence>
<evidence type="ECO:0000256" key="1">
    <source>
        <dbReference type="ARBA" id="ARBA00004604"/>
    </source>
</evidence>
<reference evidence="7 8" key="1">
    <citation type="journal article" date="2024" name="bioRxiv">
        <title>A reference genome for Trichogramma kaykai: A tiny desert-dwelling parasitoid wasp with competing sex-ratio distorters.</title>
        <authorList>
            <person name="Culotta J."/>
            <person name="Lindsey A.R."/>
        </authorList>
    </citation>
    <scope>NUCLEOTIDE SEQUENCE [LARGE SCALE GENOMIC DNA]</scope>
    <source>
        <strain evidence="7 8">KSX58</strain>
    </source>
</reference>
<evidence type="ECO:0000256" key="3">
    <source>
        <dbReference type="ARBA" id="ARBA00022517"/>
    </source>
</evidence>
<comment type="caution">
    <text evidence="7">The sequence shown here is derived from an EMBL/GenBank/DDBJ whole genome shotgun (WGS) entry which is preliminary data.</text>
</comment>
<feature type="compositionally biased region" description="Acidic residues" evidence="6">
    <location>
        <begin position="104"/>
        <end position="117"/>
    </location>
</feature>
<evidence type="ECO:0000313" key="8">
    <source>
        <dbReference type="Proteomes" id="UP001627154"/>
    </source>
</evidence>
<dbReference type="FunFam" id="1.25.40.480:FF:000001">
    <property type="entry name" value="Bystin (51.6 kD)-like"/>
    <property type="match status" value="1"/>
</dbReference>
<name>A0ABD2XPZ8_9HYME</name>